<feature type="domain" description="AAA+ ATPase" evidence="1">
    <location>
        <begin position="82"/>
        <end position="209"/>
    </location>
</feature>
<evidence type="ECO:0000259" key="1">
    <source>
        <dbReference type="SMART" id="SM00382"/>
    </source>
</evidence>
<reference evidence="2 3" key="1">
    <citation type="submission" date="2014-04" db="EMBL/GenBank/DDBJ databases">
        <authorList>
            <consortium name="DOE Joint Genome Institute"/>
            <person name="Kuo A."/>
            <person name="Martino E."/>
            <person name="Perotto S."/>
            <person name="Kohler A."/>
            <person name="Nagy L.G."/>
            <person name="Floudas D."/>
            <person name="Copeland A."/>
            <person name="Barry K.W."/>
            <person name="Cichocki N."/>
            <person name="Veneault-Fourrey C."/>
            <person name="LaButti K."/>
            <person name="Lindquist E.A."/>
            <person name="Lipzen A."/>
            <person name="Lundell T."/>
            <person name="Morin E."/>
            <person name="Murat C."/>
            <person name="Sun H."/>
            <person name="Tunlid A."/>
            <person name="Henrissat B."/>
            <person name="Grigoriev I.V."/>
            <person name="Hibbett D.S."/>
            <person name="Martin F."/>
            <person name="Nordberg H.P."/>
            <person name="Cantor M.N."/>
            <person name="Hua S.X."/>
        </authorList>
    </citation>
    <scope>NUCLEOTIDE SEQUENCE [LARGE SCALE GENOMIC DNA]</scope>
    <source>
        <strain evidence="2 3">Zn</strain>
    </source>
</reference>
<evidence type="ECO:0000313" key="3">
    <source>
        <dbReference type="Proteomes" id="UP000054321"/>
    </source>
</evidence>
<dbReference type="OrthoDB" id="10042665at2759"/>
<dbReference type="SMART" id="SM00382">
    <property type="entry name" value="AAA"/>
    <property type="match status" value="1"/>
</dbReference>
<keyword evidence="3" id="KW-1185">Reference proteome</keyword>
<dbReference type="SUPFAM" id="SSF52540">
    <property type="entry name" value="P-loop containing nucleoside triphosphate hydrolases"/>
    <property type="match status" value="1"/>
</dbReference>
<dbReference type="Gene3D" id="3.40.50.300">
    <property type="entry name" value="P-loop containing nucleotide triphosphate hydrolases"/>
    <property type="match status" value="1"/>
</dbReference>
<dbReference type="PANTHER" id="PTHR46411">
    <property type="entry name" value="FAMILY ATPASE, PUTATIVE-RELATED"/>
    <property type="match status" value="1"/>
</dbReference>
<dbReference type="HOGENOM" id="CLU_004471_5_0_1"/>
<dbReference type="InParanoid" id="A0A0C3CNP5"/>
<dbReference type="InterPro" id="IPR027417">
    <property type="entry name" value="P-loop_NTPase"/>
</dbReference>
<dbReference type="STRING" id="913774.A0A0C3CNP5"/>
<evidence type="ECO:0000313" key="2">
    <source>
        <dbReference type="EMBL" id="KIN00594.1"/>
    </source>
</evidence>
<dbReference type="GO" id="GO:0016887">
    <property type="term" value="F:ATP hydrolysis activity"/>
    <property type="evidence" value="ECO:0007669"/>
    <property type="project" value="InterPro"/>
</dbReference>
<dbReference type="Pfam" id="PF23232">
    <property type="entry name" value="AAA_lid_13"/>
    <property type="match status" value="1"/>
</dbReference>
<accession>A0A0C3CNP5</accession>
<dbReference type="Proteomes" id="UP000054321">
    <property type="component" value="Unassembled WGS sequence"/>
</dbReference>
<sequence length="309" mass="35124">MNEDEPPEGNFLLLLPPSIYGFNMQEKKWMDLRTDCISDVKWNKKAFETLAVDQDIKELITALVSNKLAADKGTDLMAGKGNGLIVLLHGGPGTGKTLTAESVAEIAEKPLYRVTCGDLGIDPIKIEEYLDSVFHLGKIWDCVVLLDEADVFLEQRTLNDLSRNALVSVFLRALEYYDGILVLTSNRVGTFDEAFKSRIQLALHYEALNKSQRRQIWENFIRHLDDMNDNINVEDVTGHISELAEYELNGRQIRNSVTTARQLALFKGNQMEFNHLKHVIKVSSKFDKYLFQLKAEATDDDWARDEGIR</sequence>
<proteinExistence type="predicted"/>
<gene>
    <name evidence="2" type="ORF">OIDMADRAFT_165244</name>
</gene>
<organism evidence="2 3">
    <name type="scientific">Oidiodendron maius (strain Zn)</name>
    <dbReference type="NCBI Taxonomy" id="913774"/>
    <lineage>
        <taxon>Eukaryota</taxon>
        <taxon>Fungi</taxon>
        <taxon>Dikarya</taxon>
        <taxon>Ascomycota</taxon>
        <taxon>Pezizomycotina</taxon>
        <taxon>Leotiomycetes</taxon>
        <taxon>Leotiomycetes incertae sedis</taxon>
        <taxon>Myxotrichaceae</taxon>
        <taxon>Oidiodendron</taxon>
    </lineage>
</organism>
<protein>
    <recommendedName>
        <fullName evidence="1">AAA+ ATPase domain-containing protein</fullName>
    </recommendedName>
</protein>
<dbReference type="InterPro" id="IPR003593">
    <property type="entry name" value="AAA+_ATPase"/>
</dbReference>
<dbReference type="AlphaFoldDB" id="A0A0C3CNP5"/>
<dbReference type="InterPro" id="IPR003959">
    <property type="entry name" value="ATPase_AAA_core"/>
</dbReference>
<dbReference type="PANTHER" id="PTHR46411:SF2">
    <property type="entry name" value="AAA+ ATPASE DOMAIN-CONTAINING PROTEIN"/>
    <property type="match status" value="1"/>
</dbReference>
<dbReference type="InterPro" id="IPR056599">
    <property type="entry name" value="AAA_lid_fung"/>
</dbReference>
<dbReference type="GO" id="GO:0005524">
    <property type="term" value="F:ATP binding"/>
    <property type="evidence" value="ECO:0007669"/>
    <property type="project" value="InterPro"/>
</dbReference>
<name>A0A0C3CNP5_OIDMZ</name>
<dbReference type="EMBL" id="KN832877">
    <property type="protein sequence ID" value="KIN00594.1"/>
    <property type="molecule type" value="Genomic_DNA"/>
</dbReference>
<reference evidence="3" key="2">
    <citation type="submission" date="2015-01" db="EMBL/GenBank/DDBJ databases">
        <title>Evolutionary Origins and Diversification of the Mycorrhizal Mutualists.</title>
        <authorList>
            <consortium name="DOE Joint Genome Institute"/>
            <consortium name="Mycorrhizal Genomics Consortium"/>
            <person name="Kohler A."/>
            <person name="Kuo A."/>
            <person name="Nagy L.G."/>
            <person name="Floudas D."/>
            <person name="Copeland A."/>
            <person name="Barry K.W."/>
            <person name="Cichocki N."/>
            <person name="Veneault-Fourrey C."/>
            <person name="LaButti K."/>
            <person name="Lindquist E.A."/>
            <person name="Lipzen A."/>
            <person name="Lundell T."/>
            <person name="Morin E."/>
            <person name="Murat C."/>
            <person name="Riley R."/>
            <person name="Ohm R."/>
            <person name="Sun H."/>
            <person name="Tunlid A."/>
            <person name="Henrissat B."/>
            <person name="Grigoriev I.V."/>
            <person name="Hibbett D.S."/>
            <person name="Martin F."/>
        </authorList>
    </citation>
    <scope>NUCLEOTIDE SEQUENCE [LARGE SCALE GENOMIC DNA]</scope>
    <source>
        <strain evidence="3">Zn</strain>
    </source>
</reference>
<dbReference type="Pfam" id="PF00004">
    <property type="entry name" value="AAA"/>
    <property type="match status" value="1"/>
</dbReference>